<reference evidence="3" key="1">
    <citation type="submission" date="2016-10" db="EMBL/GenBank/DDBJ databases">
        <authorList>
            <person name="Varghese N."/>
            <person name="Submissions S."/>
        </authorList>
    </citation>
    <scope>NUCLEOTIDE SEQUENCE [LARGE SCALE GENOMIC DNA]</scope>
    <source>
        <strain evidence="3">DSM 24740</strain>
    </source>
</reference>
<dbReference type="NCBIfam" id="TIGR04131">
    <property type="entry name" value="Bac_Flav_CTERM"/>
    <property type="match status" value="1"/>
</dbReference>
<protein>
    <submittedName>
        <fullName evidence="2">Gliding motility-associated C-terminal domain-containing protein</fullName>
    </submittedName>
</protein>
<dbReference type="OrthoDB" id="9765926at2"/>
<dbReference type="STRING" id="478744.SAMN05444359_10785"/>
<dbReference type="NCBIfam" id="NF038133">
    <property type="entry name" value="choice_anch_L"/>
    <property type="match status" value="1"/>
</dbReference>
<dbReference type="Proteomes" id="UP000199021">
    <property type="component" value="Unassembled WGS sequence"/>
</dbReference>
<gene>
    <name evidence="2" type="ORF">SAMN05444359_10785</name>
</gene>
<sequence>MNMKFSLITLMLLLYTSLAYGQTFDLTVFDQPEKYELSVDGEQEIILRIGGLSVGEPYGIQLHNQPRNFLFDFGTFPEGTDRLSPGFLSGVAMEESISVCVSELLDGPGTLTLTLRKNNLFSRVKSSASTFEVANSNNLDSMLNIVFRNESCFDLFPNSITSGVRTLGDGRRVMQTGVFSGGVDAFDMENGIIMSTGAVTDAVGPNASSPRSVNYVGINNTIDSDANSLIPPNFCSQGPNDPPCYSDVAILSFDFIPTTDTISFNYIFFSEEYCLALDGGFAADAFAFFLEGPNVLPNGRQNIARLPSGEVVSSRTMNHIETPSIFRDNSFNSFSPCTNNPNDPIAQQQTAYDGFSRKLNVKAAVTPCERHTLKLMVLDALDANLDSGILLEAGSFTAGLISDPEPSVQGIAGAINPVEGCDTASITFSRLFSDTSDIAQPLFVNYNLITTGGGLNLADNGLDFDLPPSPFVIPPGDTSGTLRIPILADALAAEGVEAFIIKYDGTCNCDQNRDTFYIQDAVNLEVDLTPDQTLCAGDDLILEADVSGGKPRYTYQWPNGLDTSRVTYTSTGRDTTIQFVVTDSCGLMGTGAINIMAPAVSAATAGDFSLCNDPIATVPLDVEGTPPFNVRLRIDSSDTIREVDYTVTQDTSFTFDYPATISLVEVTDDSGCGGSATGRAVIRAADLTVTPLLTDPDCNTSTGNITLTVAGGNANHTFSWMDDAGQTGPNRSNLPVGSYTVTIAPVSDPSCAENFTYILNPPTALVIDSIDYSLPDCPGETIILSPIVSGGTAPYEFFWPDSLSMDSLLSITTQTGRRVYPVVVTDNCGVEVTDSVVIDLPVFSVELSGRYSLCNTDPVQVPFTVSGPAGTYAVEVQTDSSGLSQLDTLMLTVGVTDVLFSTPATITVISIRNAADCSGEIVDGQATVVDPDLRFNPTVDQVRCRGEATGSILLTAPANVPVTFAWSDGGNTSGNRTGLSAGSYTVTISDAMDASCFIDTTFNITEPAALTVALANGNLSCPLAADTIIPTVMGGTPPYTFLWRDSLTTDSLLPVSVGGGNTTYTVEVTDACMTTSTAFISYSFEDVRASVGGTYGVCNPPFNVDVPFALSGSTSYELDILENGVPRTLSLTGNTTINYNTATTIELVEVRGADGCVGLVNGTARVIDSDFMVTSATTNVSCAGGSDGALDLTVNGDPTAYTYDWATPGLSGANPTGLPAGTYPVRITDLSPSACFFDTFFVVAEPDMLLSAEVTALPNCPGELLDIAVSVTGGSLPYSFNWENGASSDSVYQITTLPGLTRYPVVVTDNCGLVANDTVTVILEDVQAAISGNYSICNAPFNVDVPLTLSGSNRYEVTLRENGIDRTFIALGDTLLNYNSVATIQLISVFGLGSCPGAAGGIANVTDATFSVVPTVTDVACAGLPEGAISVVVNNNNAAYTFSWDRAGLSGPSIDNLTSGTYSLTVTETAATACLWDTTFTILEPASVISLLQDSSRNETCSALAYASATYTGGTGQLTYRWSNGTMGNVLGDVAAGAYDLTISDENSCEIVRSFNLQDRTVTVLSTISASEPELSCNQTSLELSAQQNTQAVRWQWTDQDQNNLGTDRTISVSAPGRYFVEVFDPASNCTALDSIDIGQSADLIDLVLPTISPLTCTDQIIDITVSHPDYTDSVRYEWRLNGGSIIGTSATLPSVSTPGNYEVTVIREDNGCPTVATTEVAIDQDPPTVSNPTPQVVLNCRLPDVAVFITANGPYRFAWSTANGNFTAPLTEPGTRVDRPGIYSVLVTDTLNGCTTTASVEVIQNGVTLTPLAGNDQPLICDGAGTLLNGNFSPRLAGSTGRWYAPDGRVISESTRAFAQEAGPFVFEAIHPESGCSSFDTVMVVSEAPTAVSYSIQQPPCPEVGGRIFVSGVTGMHPPYEFSSPTGVTEPFGTGLRGLPEGSNVLVVTDALGCELRDTFLIFASGEFTGSAEDVSVQLGEEAILGVETNRGDGALVQWEWSNLPDSTACLTCPEPRVNSLESFVALLTVADSNGCVLELRQNVFVTEQELVYMPNAFSPNNGDGVNDIYTVFGNPEFVTNVSAFRIFDRWGNLVFNNENFMVNDPNEGWDGMNAGQKAPAAVYVFSVEVEYYDKRTEVIQGSFTLVR</sequence>
<accession>A0A1H9EJ31</accession>
<organism evidence="2 3">
    <name type="scientific">Neolewinella agarilytica</name>
    <dbReference type="NCBI Taxonomy" id="478744"/>
    <lineage>
        <taxon>Bacteria</taxon>
        <taxon>Pseudomonadati</taxon>
        <taxon>Bacteroidota</taxon>
        <taxon>Saprospiria</taxon>
        <taxon>Saprospirales</taxon>
        <taxon>Lewinellaceae</taxon>
        <taxon>Neolewinella</taxon>
    </lineage>
</organism>
<dbReference type="Gene3D" id="2.60.40.2030">
    <property type="match status" value="1"/>
</dbReference>
<dbReference type="InterPro" id="IPR026341">
    <property type="entry name" value="T9SS_type_B"/>
</dbReference>
<dbReference type="Pfam" id="PF13573">
    <property type="entry name" value="SprB"/>
    <property type="match status" value="3"/>
</dbReference>
<proteinExistence type="predicted"/>
<keyword evidence="1" id="KW-0732">Signal</keyword>
<dbReference type="InterPro" id="IPR049804">
    <property type="entry name" value="Choice_anch_L"/>
</dbReference>
<dbReference type="Pfam" id="PF13585">
    <property type="entry name" value="CHU_C"/>
    <property type="match status" value="1"/>
</dbReference>
<dbReference type="EMBL" id="FOFB01000007">
    <property type="protein sequence ID" value="SEQ25253.1"/>
    <property type="molecule type" value="Genomic_DNA"/>
</dbReference>
<evidence type="ECO:0000256" key="1">
    <source>
        <dbReference type="SAM" id="SignalP"/>
    </source>
</evidence>
<evidence type="ECO:0000313" key="3">
    <source>
        <dbReference type="Proteomes" id="UP000199021"/>
    </source>
</evidence>
<feature type="signal peptide" evidence="1">
    <location>
        <begin position="1"/>
        <end position="21"/>
    </location>
</feature>
<dbReference type="InParanoid" id="A0A1H9EJ31"/>
<dbReference type="InterPro" id="IPR025667">
    <property type="entry name" value="SprB_repeat"/>
</dbReference>
<feature type="chain" id="PRO_5011514441" evidence="1">
    <location>
        <begin position="22"/>
        <end position="2149"/>
    </location>
</feature>
<evidence type="ECO:0000313" key="2">
    <source>
        <dbReference type="EMBL" id="SEQ25253.1"/>
    </source>
</evidence>
<name>A0A1H9EJ31_9BACT</name>
<keyword evidence="3" id="KW-1185">Reference proteome</keyword>
<dbReference type="InterPro" id="IPR038081">
    <property type="entry name" value="CalX-like_sf"/>
</dbReference>